<accession>A0A3N0VJY8</accession>
<dbReference type="GO" id="GO:0000155">
    <property type="term" value="F:phosphorelay sensor kinase activity"/>
    <property type="evidence" value="ECO:0007669"/>
    <property type="project" value="InterPro"/>
</dbReference>
<comment type="catalytic activity">
    <reaction evidence="1">
        <text>ATP + protein L-histidine = ADP + protein N-phospho-L-histidine.</text>
        <dbReference type="EC" id="2.7.13.3"/>
    </reaction>
</comment>
<evidence type="ECO:0000259" key="9">
    <source>
        <dbReference type="PROSITE" id="PS50109"/>
    </source>
</evidence>
<feature type="domain" description="Histidine kinase" evidence="9">
    <location>
        <begin position="226"/>
        <end position="419"/>
    </location>
</feature>
<evidence type="ECO:0000256" key="2">
    <source>
        <dbReference type="ARBA" id="ARBA00012438"/>
    </source>
</evidence>
<dbReference type="PANTHER" id="PTHR45436:SF16">
    <property type="entry name" value="HISTIDINE KINASE"/>
    <property type="match status" value="1"/>
</dbReference>
<name>A0A3N0VJY8_9GAMM</name>
<dbReference type="SUPFAM" id="SSF55874">
    <property type="entry name" value="ATPase domain of HSP90 chaperone/DNA topoisomerase II/histidine kinase"/>
    <property type="match status" value="1"/>
</dbReference>
<keyword evidence="5 8" id="KW-0812">Transmembrane</keyword>
<feature type="transmembrane region" description="Helical" evidence="8">
    <location>
        <begin position="20"/>
        <end position="41"/>
    </location>
</feature>
<evidence type="ECO:0000256" key="1">
    <source>
        <dbReference type="ARBA" id="ARBA00000085"/>
    </source>
</evidence>
<keyword evidence="4" id="KW-0808">Transferase</keyword>
<reference evidence="10 11" key="1">
    <citation type="submission" date="2018-10" db="EMBL/GenBank/DDBJ databases">
        <authorList>
            <person name="Chen W.-M."/>
        </authorList>
    </citation>
    <scope>NUCLEOTIDE SEQUENCE [LARGE SCALE GENOMIC DNA]</scope>
    <source>
        <strain evidence="10 11">THS-13</strain>
    </source>
</reference>
<proteinExistence type="predicted"/>
<evidence type="ECO:0000256" key="5">
    <source>
        <dbReference type="ARBA" id="ARBA00022692"/>
    </source>
</evidence>
<gene>
    <name evidence="10" type="ORF">ED208_00610</name>
</gene>
<dbReference type="PROSITE" id="PS50109">
    <property type="entry name" value="HIS_KIN"/>
    <property type="match status" value="1"/>
</dbReference>
<comment type="caution">
    <text evidence="10">The sequence shown here is derived from an EMBL/GenBank/DDBJ whole genome shotgun (WGS) entry which is preliminary data.</text>
</comment>
<evidence type="ECO:0000256" key="7">
    <source>
        <dbReference type="ARBA" id="ARBA00022989"/>
    </source>
</evidence>
<dbReference type="Gene3D" id="3.30.565.10">
    <property type="entry name" value="Histidine kinase-like ATPase, C-terminal domain"/>
    <property type="match status" value="1"/>
</dbReference>
<dbReference type="EC" id="2.7.13.3" evidence="2"/>
<keyword evidence="8" id="KW-0472">Membrane</keyword>
<dbReference type="AlphaFoldDB" id="A0A3N0VJY8"/>
<dbReference type="InterPro" id="IPR003594">
    <property type="entry name" value="HATPase_dom"/>
</dbReference>
<organism evidence="10 11">
    <name type="scientific">Stagnimonas aquatica</name>
    <dbReference type="NCBI Taxonomy" id="2689987"/>
    <lineage>
        <taxon>Bacteria</taxon>
        <taxon>Pseudomonadati</taxon>
        <taxon>Pseudomonadota</taxon>
        <taxon>Gammaproteobacteria</taxon>
        <taxon>Nevskiales</taxon>
        <taxon>Nevskiaceae</taxon>
        <taxon>Stagnimonas</taxon>
    </lineage>
</organism>
<dbReference type="InterPro" id="IPR005467">
    <property type="entry name" value="His_kinase_dom"/>
</dbReference>
<sequence length="419" mass="45215">MASVLSSGRTGGHRLRRRLASSLVSLSLLSALLLGLGFLAVERYIEHATLSDLLEREMRYFVRAGTAPEPSELQGETLRYYRPARGGAPPPAVVWALPPGLHADIVYEDRPHYVLVRRLGPGDSAYLSYSDRALSSREQLLWLTLLAGMGFTALLGWWLSGRLAQQTLAPLDGLVADLRGLDPEQRGARLPAAPHDSELAVIAEALNGHMARVDELVERERAFAASASHELRTPLAVILGAAEILDASQPAPPVARILRSARSALQDLDALLWLSRTDVVPVAEALPLHERLPALCAAQLDISAVDWQLQPCTVVAPAGAVTVIVSNLLRNSLRAVTQAGRQQPGAVRVRLDSVGLVVDDDGPGIPPEELPQVFAPRSRGRDGGTGMGLYIAATLAQRLRWRLSLENRPEGGARARLSF</sequence>
<dbReference type="SMART" id="SM00387">
    <property type="entry name" value="HATPase_c"/>
    <property type="match status" value="1"/>
</dbReference>
<keyword evidence="11" id="KW-1185">Reference proteome</keyword>
<dbReference type="EMBL" id="RJVO01000001">
    <property type="protein sequence ID" value="ROH93073.1"/>
    <property type="molecule type" value="Genomic_DNA"/>
</dbReference>
<dbReference type="InterPro" id="IPR036097">
    <property type="entry name" value="HisK_dim/P_sf"/>
</dbReference>
<dbReference type="Proteomes" id="UP000282106">
    <property type="component" value="Unassembled WGS sequence"/>
</dbReference>
<dbReference type="SMART" id="SM00388">
    <property type="entry name" value="HisKA"/>
    <property type="match status" value="1"/>
</dbReference>
<dbReference type="Gene3D" id="1.10.287.130">
    <property type="match status" value="1"/>
</dbReference>
<keyword evidence="6 10" id="KW-0418">Kinase</keyword>
<evidence type="ECO:0000256" key="3">
    <source>
        <dbReference type="ARBA" id="ARBA00022553"/>
    </source>
</evidence>
<dbReference type="CDD" id="cd00082">
    <property type="entry name" value="HisKA"/>
    <property type="match status" value="1"/>
</dbReference>
<dbReference type="PANTHER" id="PTHR45436">
    <property type="entry name" value="SENSOR HISTIDINE KINASE YKOH"/>
    <property type="match status" value="1"/>
</dbReference>
<evidence type="ECO:0000256" key="8">
    <source>
        <dbReference type="SAM" id="Phobius"/>
    </source>
</evidence>
<evidence type="ECO:0000256" key="6">
    <source>
        <dbReference type="ARBA" id="ARBA00022777"/>
    </source>
</evidence>
<dbReference type="InterPro" id="IPR036890">
    <property type="entry name" value="HATPase_C_sf"/>
</dbReference>
<dbReference type="InterPro" id="IPR050428">
    <property type="entry name" value="TCS_sensor_his_kinase"/>
</dbReference>
<evidence type="ECO:0000313" key="10">
    <source>
        <dbReference type="EMBL" id="ROH93073.1"/>
    </source>
</evidence>
<dbReference type="Pfam" id="PF00512">
    <property type="entry name" value="HisKA"/>
    <property type="match status" value="1"/>
</dbReference>
<feature type="transmembrane region" description="Helical" evidence="8">
    <location>
        <begin position="140"/>
        <end position="159"/>
    </location>
</feature>
<keyword evidence="7 8" id="KW-1133">Transmembrane helix</keyword>
<keyword evidence="3" id="KW-0597">Phosphoprotein</keyword>
<evidence type="ECO:0000313" key="11">
    <source>
        <dbReference type="Proteomes" id="UP000282106"/>
    </source>
</evidence>
<evidence type="ECO:0000256" key="4">
    <source>
        <dbReference type="ARBA" id="ARBA00022679"/>
    </source>
</evidence>
<dbReference type="InParanoid" id="A0A3N0VJY8"/>
<dbReference type="CDD" id="cd00075">
    <property type="entry name" value="HATPase"/>
    <property type="match status" value="1"/>
</dbReference>
<protein>
    <recommendedName>
        <fullName evidence="2">histidine kinase</fullName>
        <ecNumber evidence="2">2.7.13.3</ecNumber>
    </recommendedName>
</protein>
<dbReference type="InterPro" id="IPR003661">
    <property type="entry name" value="HisK_dim/P_dom"/>
</dbReference>
<dbReference type="GO" id="GO:0005886">
    <property type="term" value="C:plasma membrane"/>
    <property type="evidence" value="ECO:0007669"/>
    <property type="project" value="TreeGrafter"/>
</dbReference>
<dbReference type="Pfam" id="PF02518">
    <property type="entry name" value="HATPase_c"/>
    <property type="match status" value="1"/>
</dbReference>
<dbReference type="SUPFAM" id="SSF47384">
    <property type="entry name" value="Homodimeric domain of signal transducing histidine kinase"/>
    <property type="match status" value="1"/>
</dbReference>